<name>A0A955L441_9BACT</name>
<feature type="region of interest" description="Disordered" evidence="1">
    <location>
        <begin position="221"/>
        <end position="240"/>
    </location>
</feature>
<proteinExistence type="predicted"/>
<dbReference type="Proteomes" id="UP000782843">
    <property type="component" value="Unassembled WGS sequence"/>
</dbReference>
<gene>
    <name evidence="2" type="ORF">KC660_04595</name>
</gene>
<protein>
    <submittedName>
        <fullName evidence="2">Uncharacterized protein</fullName>
    </submittedName>
</protein>
<comment type="caution">
    <text evidence="2">The sequence shown here is derived from an EMBL/GenBank/DDBJ whole genome shotgun (WGS) entry which is preliminary data.</text>
</comment>
<feature type="compositionally biased region" description="Polar residues" evidence="1">
    <location>
        <begin position="10"/>
        <end position="43"/>
    </location>
</feature>
<evidence type="ECO:0000313" key="2">
    <source>
        <dbReference type="EMBL" id="MCA9382654.1"/>
    </source>
</evidence>
<reference evidence="2" key="2">
    <citation type="journal article" date="2021" name="Microbiome">
        <title>Successional dynamics and alternative stable states in a saline activated sludge microbial community over 9 years.</title>
        <authorList>
            <person name="Wang Y."/>
            <person name="Ye J."/>
            <person name="Ju F."/>
            <person name="Liu L."/>
            <person name="Boyd J.A."/>
            <person name="Deng Y."/>
            <person name="Parks D.H."/>
            <person name="Jiang X."/>
            <person name="Yin X."/>
            <person name="Woodcroft B.J."/>
            <person name="Tyson G.W."/>
            <person name="Hugenholtz P."/>
            <person name="Polz M.F."/>
            <person name="Zhang T."/>
        </authorList>
    </citation>
    <scope>NUCLEOTIDE SEQUENCE</scope>
    <source>
        <strain evidence="2">HKST-UBA10</strain>
    </source>
</reference>
<reference evidence="2" key="1">
    <citation type="submission" date="2020-04" db="EMBL/GenBank/DDBJ databases">
        <authorList>
            <person name="Zhang T."/>
        </authorList>
    </citation>
    <scope>NUCLEOTIDE SEQUENCE</scope>
    <source>
        <strain evidence="2">HKST-UBA10</strain>
    </source>
</reference>
<feature type="compositionally biased region" description="Basic and acidic residues" evidence="1">
    <location>
        <begin position="201"/>
        <end position="213"/>
    </location>
</feature>
<evidence type="ECO:0000256" key="1">
    <source>
        <dbReference type="SAM" id="MobiDB-lite"/>
    </source>
</evidence>
<feature type="compositionally biased region" description="Polar residues" evidence="1">
    <location>
        <begin position="123"/>
        <end position="134"/>
    </location>
</feature>
<accession>A0A955L441</accession>
<dbReference type="AlphaFoldDB" id="A0A955L441"/>
<organism evidence="2 3">
    <name type="scientific">Candidatus Dojkabacteria bacterium</name>
    <dbReference type="NCBI Taxonomy" id="2099670"/>
    <lineage>
        <taxon>Bacteria</taxon>
        <taxon>Candidatus Dojkabacteria</taxon>
    </lineage>
</organism>
<feature type="region of interest" description="Disordered" evidence="1">
    <location>
        <begin position="1"/>
        <end position="213"/>
    </location>
</feature>
<feature type="compositionally biased region" description="Low complexity" evidence="1">
    <location>
        <begin position="51"/>
        <end position="97"/>
    </location>
</feature>
<dbReference type="EMBL" id="JAGQLG010000195">
    <property type="protein sequence ID" value="MCA9382654.1"/>
    <property type="molecule type" value="Genomic_DNA"/>
</dbReference>
<sequence>MDGGGDFSKPYTTNNNQVGDNQDPNFTPLNQQTTNYPVNQTANDPFAQPTNQNQFSSNNQQVSDPVSDQSSQSPINQQPSNPINNQPAQNQNFQNPLPQIPPMPTFNPAQNPPVAVDPLLDQFKSNSGAQQGNGFISGGSSATPESSSIAMGGERTPDIPMVEKGPESNIEQQQKIAEVSEKLKNAQTKTQSQDEQTQLDKQNKGKKEPEDDRFTLFGYKIPQKFQNNPSPPKGASSSESSTWLMFLVERIIKMNPKTQ</sequence>
<feature type="compositionally biased region" description="Low complexity" evidence="1">
    <location>
        <begin position="138"/>
        <end position="150"/>
    </location>
</feature>
<feature type="compositionally biased region" description="Polar residues" evidence="1">
    <location>
        <begin position="185"/>
        <end position="200"/>
    </location>
</feature>
<evidence type="ECO:0000313" key="3">
    <source>
        <dbReference type="Proteomes" id="UP000782843"/>
    </source>
</evidence>